<keyword evidence="2" id="KW-1185">Reference proteome</keyword>
<evidence type="ECO:0000313" key="1">
    <source>
        <dbReference type="EMBL" id="VUZ85287.1"/>
    </source>
</evidence>
<sequence>MSTISLRLPDSLHERIRKLAKKDRISINQFAASALAEKISALETEDYLSQRAKRASRAKFDRALSKVPDVEPENRDKI</sequence>
<dbReference type="EMBL" id="CABIKM010000025">
    <property type="protein sequence ID" value="VUZ85287.1"/>
    <property type="molecule type" value="Genomic_DNA"/>
</dbReference>
<gene>
    <name evidence="1" type="ORF">MELA_01669</name>
</gene>
<reference evidence="1 2" key="1">
    <citation type="submission" date="2019-07" db="EMBL/GenBank/DDBJ databases">
        <authorList>
            <person name="Cremers G."/>
        </authorList>
    </citation>
    <scope>NUCLEOTIDE SEQUENCE [LARGE SCALE GENOMIC DNA]</scope>
</reference>
<organism evidence="1 2">
    <name type="scientific">Candidatus Methylomirabilis lanthanidiphila</name>
    <dbReference type="NCBI Taxonomy" id="2211376"/>
    <lineage>
        <taxon>Bacteria</taxon>
        <taxon>Candidatus Methylomirabilota</taxon>
        <taxon>Candidatus Methylomirabilia</taxon>
        <taxon>Candidatus Methylomirabilales</taxon>
        <taxon>Candidatus Methylomirabilaceae</taxon>
        <taxon>Candidatus Methylomirabilis</taxon>
    </lineage>
</organism>
<dbReference type="GO" id="GO:0006355">
    <property type="term" value="P:regulation of DNA-templated transcription"/>
    <property type="evidence" value="ECO:0007669"/>
    <property type="project" value="InterPro"/>
</dbReference>
<dbReference type="InterPro" id="IPR008651">
    <property type="entry name" value="Uncharacterised_HicB"/>
</dbReference>
<accession>A0A564ZKA4</accession>
<dbReference type="InterPro" id="IPR013321">
    <property type="entry name" value="Arc_rbn_hlx_hlx"/>
</dbReference>
<name>A0A564ZKA4_9BACT</name>
<protein>
    <submittedName>
        <fullName evidence="1">HicB family protein</fullName>
    </submittedName>
</protein>
<evidence type="ECO:0000313" key="2">
    <source>
        <dbReference type="Proteomes" id="UP000334340"/>
    </source>
</evidence>
<dbReference type="InterPro" id="IPR010985">
    <property type="entry name" value="Ribbon_hlx_hlx"/>
</dbReference>
<dbReference type="Proteomes" id="UP000334340">
    <property type="component" value="Unassembled WGS sequence"/>
</dbReference>
<dbReference type="AlphaFoldDB" id="A0A564ZKA4"/>
<proteinExistence type="predicted"/>
<dbReference type="Pfam" id="PF05534">
    <property type="entry name" value="HicB"/>
    <property type="match status" value="1"/>
</dbReference>
<dbReference type="SUPFAM" id="SSF47598">
    <property type="entry name" value="Ribbon-helix-helix"/>
    <property type="match status" value="1"/>
</dbReference>
<dbReference type="Gene3D" id="1.10.1220.10">
    <property type="entry name" value="Met repressor-like"/>
    <property type="match status" value="1"/>
</dbReference>